<comment type="caution">
    <text evidence="2">The sequence shown here is derived from an EMBL/GenBank/DDBJ whole genome shotgun (WGS) entry which is preliminary data.</text>
</comment>
<gene>
    <name evidence="2" type="ORF">HF519_01275</name>
</gene>
<dbReference type="Proteomes" id="UP000586918">
    <property type="component" value="Unassembled WGS sequence"/>
</dbReference>
<dbReference type="EMBL" id="JAAXKZ010000002">
    <property type="protein sequence ID" value="NMH90247.1"/>
    <property type="molecule type" value="Genomic_DNA"/>
</dbReference>
<keyword evidence="1" id="KW-0472">Membrane</keyword>
<keyword evidence="3" id="KW-1185">Reference proteome</keyword>
<accession>A0A848DBP5</accession>
<feature type="transmembrane region" description="Helical" evidence="1">
    <location>
        <begin position="78"/>
        <end position="99"/>
    </location>
</feature>
<feature type="transmembrane region" description="Helical" evidence="1">
    <location>
        <begin position="44"/>
        <end position="66"/>
    </location>
</feature>
<keyword evidence="1" id="KW-1133">Transmembrane helix</keyword>
<feature type="transmembrane region" description="Helical" evidence="1">
    <location>
        <begin position="111"/>
        <end position="130"/>
    </location>
</feature>
<organism evidence="2 3">
    <name type="scientific">Pseudonocardia bannensis</name>
    <dbReference type="NCBI Taxonomy" id="630973"/>
    <lineage>
        <taxon>Bacteria</taxon>
        <taxon>Bacillati</taxon>
        <taxon>Actinomycetota</taxon>
        <taxon>Actinomycetes</taxon>
        <taxon>Pseudonocardiales</taxon>
        <taxon>Pseudonocardiaceae</taxon>
        <taxon>Pseudonocardia</taxon>
    </lineage>
</organism>
<dbReference type="RefSeq" id="WP_169409733.1">
    <property type="nucleotide sequence ID" value="NZ_JAAXKZ010000002.1"/>
</dbReference>
<evidence type="ECO:0000313" key="3">
    <source>
        <dbReference type="Proteomes" id="UP000586918"/>
    </source>
</evidence>
<proteinExistence type="predicted"/>
<evidence type="ECO:0000313" key="2">
    <source>
        <dbReference type="EMBL" id="NMH90247.1"/>
    </source>
</evidence>
<protein>
    <submittedName>
        <fullName evidence="2">Uncharacterized protein</fullName>
    </submittedName>
</protein>
<dbReference type="AlphaFoldDB" id="A0A848DBP5"/>
<keyword evidence="1" id="KW-0812">Transmembrane</keyword>
<sequence length="140" mass="13902">MRTTGAGSGRRGSADGTIDGPTAVRAASTGFTILLLGGLLTPIAATYLPVIGRFWLLLTAVVAFAVAGRRIGTARIPALHGACAALGSYLLVLPLVLWMPGQSAGVDVEHLVSAAGTAVAVGAIAGALAGRLRDGSAARD</sequence>
<evidence type="ECO:0000256" key="1">
    <source>
        <dbReference type="SAM" id="Phobius"/>
    </source>
</evidence>
<reference evidence="2 3" key="1">
    <citation type="submission" date="2020-04" db="EMBL/GenBank/DDBJ databases">
        <authorList>
            <person name="Klaysubun C."/>
            <person name="Duangmal K."/>
            <person name="Lipun K."/>
        </authorList>
    </citation>
    <scope>NUCLEOTIDE SEQUENCE [LARGE SCALE GENOMIC DNA]</scope>
    <source>
        <strain evidence="2 3">DSM 45300</strain>
    </source>
</reference>
<name>A0A848DBP5_9PSEU</name>